<dbReference type="InterPro" id="IPR005162">
    <property type="entry name" value="Retrotrans_gag_dom"/>
</dbReference>
<dbReference type="PANTHER" id="PTHR33223:SF8">
    <property type="entry name" value="OS04G0172440 PROTEIN"/>
    <property type="match status" value="1"/>
</dbReference>
<dbReference type="Pfam" id="PF03732">
    <property type="entry name" value="Retrotrans_gag"/>
    <property type="match status" value="1"/>
</dbReference>
<evidence type="ECO:0000313" key="3">
    <source>
        <dbReference type="EMBL" id="KAJ9177251.1"/>
    </source>
</evidence>
<dbReference type="EMBL" id="JARPOI010000007">
    <property type="protein sequence ID" value="KAJ9177251.1"/>
    <property type="molecule type" value="Genomic_DNA"/>
</dbReference>
<organism evidence="3 4">
    <name type="scientific">Hevea brasiliensis</name>
    <name type="common">Para rubber tree</name>
    <name type="synonym">Siphonia brasiliensis</name>
    <dbReference type="NCBI Taxonomy" id="3981"/>
    <lineage>
        <taxon>Eukaryota</taxon>
        <taxon>Viridiplantae</taxon>
        <taxon>Streptophyta</taxon>
        <taxon>Embryophyta</taxon>
        <taxon>Tracheophyta</taxon>
        <taxon>Spermatophyta</taxon>
        <taxon>Magnoliopsida</taxon>
        <taxon>eudicotyledons</taxon>
        <taxon>Gunneridae</taxon>
        <taxon>Pentapetalae</taxon>
        <taxon>rosids</taxon>
        <taxon>fabids</taxon>
        <taxon>Malpighiales</taxon>
        <taxon>Euphorbiaceae</taxon>
        <taxon>Crotonoideae</taxon>
        <taxon>Micrandreae</taxon>
        <taxon>Hevea</taxon>
    </lineage>
</organism>
<keyword evidence="4" id="KW-1185">Reference proteome</keyword>
<sequence length="553" mass="62173">MEDQEQVQNLQGQVSELKDQVSELMKLMREMTQNKPASDLNQPLPPPPPTTVDSHYASTSFTFQPPIQDPTVTVNPVPLSNEPPFSYYPAIPNAEPSLSVPNPPNHSTPHFPVGGVPHTTGGESKMRENEKLSALEERLRAIEGLNMYGSVDVASLRLVPDVVVPPKFKVPDFDKYTGNSDPRIHLATYIAKMSSMTDDDRLLIHFFHESLSGAALRWCVQLDRSRLRSWKDLAEAFLKQYKFNCDVAPTRRDLQNLVQKDRESFKEYAQRWREKAAEVHPPVTDNELCSLFIETLKAPYFNLMIGNTSNSFSDIIQAVENPAKKTASFGKKKEGDVHSVTRQNNYSPFPYRPYPSSHGQTIANIPPPFPNYPHPRPQYPPPTNYQPRPPPPAQPRPPQNNPRPPRNPDPPLPLPLSEIYRYLVGINQIVPVPLDPIQPPYPRWYDATACCEYHGGAQGHSTDNCGALRGRVHALIRNGWLKIEGNGSLPNVTSNPLPNHNAGNGVNMIESDGERLAPRVDELIPHFEEIFTMAEEQELGNWIAEDIPVLNFE</sequence>
<accession>A0ABQ9MAS1</accession>
<reference evidence="3" key="1">
    <citation type="journal article" date="2023" name="Plant Biotechnol. J.">
        <title>Chromosome-level wild Hevea brasiliensis genome provides new tools for genomic-assisted breeding and valuable loci to elevate rubber yield.</title>
        <authorList>
            <person name="Cheng H."/>
            <person name="Song X."/>
            <person name="Hu Y."/>
            <person name="Wu T."/>
            <person name="Yang Q."/>
            <person name="An Z."/>
            <person name="Feng S."/>
            <person name="Deng Z."/>
            <person name="Wu W."/>
            <person name="Zeng X."/>
            <person name="Tu M."/>
            <person name="Wang X."/>
            <person name="Huang H."/>
        </authorList>
    </citation>
    <scope>NUCLEOTIDE SEQUENCE</scope>
    <source>
        <strain evidence="3">MT/VB/25A 57/8</strain>
    </source>
</reference>
<dbReference type="Proteomes" id="UP001174677">
    <property type="component" value="Chromosome 7"/>
</dbReference>
<feature type="compositionally biased region" description="Low complexity" evidence="1">
    <location>
        <begin position="346"/>
        <end position="357"/>
    </location>
</feature>
<feature type="compositionally biased region" description="Pro residues" evidence="1">
    <location>
        <begin position="365"/>
        <end position="413"/>
    </location>
</feature>
<gene>
    <name evidence="3" type="ORF">P3X46_012488</name>
</gene>
<feature type="region of interest" description="Disordered" evidence="1">
    <location>
        <begin position="324"/>
        <end position="413"/>
    </location>
</feature>
<feature type="region of interest" description="Disordered" evidence="1">
    <location>
        <begin position="31"/>
        <end position="52"/>
    </location>
</feature>
<evidence type="ECO:0000313" key="4">
    <source>
        <dbReference type="Proteomes" id="UP001174677"/>
    </source>
</evidence>
<comment type="caution">
    <text evidence="3">The sequence shown here is derived from an EMBL/GenBank/DDBJ whole genome shotgun (WGS) entry which is preliminary data.</text>
</comment>
<name>A0ABQ9MAS1_HEVBR</name>
<evidence type="ECO:0000259" key="2">
    <source>
        <dbReference type="Pfam" id="PF03732"/>
    </source>
</evidence>
<feature type="domain" description="Retrotransposon gag" evidence="2">
    <location>
        <begin position="206"/>
        <end position="297"/>
    </location>
</feature>
<feature type="compositionally biased region" description="Polar residues" evidence="1">
    <location>
        <begin position="31"/>
        <end position="41"/>
    </location>
</feature>
<protein>
    <recommendedName>
        <fullName evidence="2">Retrotransposon gag domain-containing protein</fullName>
    </recommendedName>
</protein>
<evidence type="ECO:0000256" key="1">
    <source>
        <dbReference type="SAM" id="MobiDB-lite"/>
    </source>
</evidence>
<dbReference type="PANTHER" id="PTHR33223">
    <property type="entry name" value="CCHC-TYPE DOMAIN-CONTAINING PROTEIN"/>
    <property type="match status" value="1"/>
</dbReference>
<proteinExistence type="predicted"/>